<evidence type="ECO:0000256" key="1">
    <source>
        <dbReference type="SAM" id="MobiDB-lite"/>
    </source>
</evidence>
<dbReference type="RefSeq" id="WP_116883627.1">
    <property type="nucleotide sequence ID" value="NZ_CABMMC010000064.1"/>
</dbReference>
<keyword evidence="3" id="KW-1185">Reference proteome</keyword>
<evidence type="ECO:0000313" key="2">
    <source>
        <dbReference type="EMBL" id="PVY42710.1"/>
    </source>
</evidence>
<sequence length="137" mass="16181">MQQNWKELADLTGYEVEKLYQSVRQEALRELAFQELAVTRILKDLIEIRKHSPRHADLLTDAAGLPFSSYEELGDRHRITKQGVYSIMKRYAKSYGWIEGIMQIRAIRNTRGVPDPESRRRIASWREKRQTELHRGK</sequence>
<dbReference type="EMBL" id="QEKH01000010">
    <property type="protein sequence ID" value="PVY42710.1"/>
    <property type="molecule type" value="Genomic_DNA"/>
</dbReference>
<accession>A0A2U1B220</accession>
<feature type="region of interest" description="Disordered" evidence="1">
    <location>
        <begin position="112"/>
        <end position="137"/>
    </location>
</feature>
<gene>
    <name evidence="2" type="ORF">C8D82_11017</name>
</gene>
<protein>
    <submittedName>
        <fullName evidence="2">Uncharacterized protein</fullName>
    </submittedName>
</protein>
<organism evidence="2 3">
    <name type="scientific">Victivallis vadensis</name>
    <dbReference type="NCBI Taxonomy" id="172901"/>
    <lineage>
        <taxon>Bacteria</taxon>
        <taxon>Pseudomonadati</taxon>
        <taxon>Lentisphaerota</taxon>
        <taxon>Lentisphaeria</taxon>
        <taxon>Victivallales</taxon>
        <taxon>Victivallaceae</taxon>
        <taxon>Victivallis</taxon>
    </lineage>
</organism>
<name>A0A2U1B220_9BACT</name>
<reference evidence="2 3" key="1">
    <citation type="submission" date="2018-04" db="EMBL/GenBank/DDBJ databases">
        <title>Genomic Encyclopedia of Type Strains, Phase IV (KMG-IV): sequencing the most valuable type-strain genomes for metagenomic binning, comparative biology and taxonomic classification.</title>
        <authorList>
            <person name="Goeker M."/>
        </authorList>
    </citation>
    <scope>NUCLEOTIDE SEQUENCE [LARGE SCALE GENOMIC DNA]</scope>
    <source>
        <strain evidence="2 3">DSM 14823</strain>
    </source>
</reference>
<comment type="caution">
    <text evidence="2">The sequence shown here is derived from an EMBL/GenBank/DDBJ whole genome shotgun (WGS) entry which is preliminary data.</text>
</comment>
<dbReference type="AlphaFoldDB" id="A0A2U1B220"/>
<feature type="compositionally biased region" description="Basic and acidic residues" evidence="1">
    <location>
        <begin position="114"/>
        <end position="137"/>
    </location>
</feature>
<dbReference type="Proteomes" id="UP000245959">
    <property type="component" value="Unassembled WGS sequence"/>
</dbReference>
<evidence type="ECO:0000313" key="3">
    <source>
        <dbReference type="Proteomes" id="UP000245959"/>
    </source>
</evidence>
<proteinExistence type="predicted"/>
<dbReference type="GeneID" id="78294932"/>